<feature type="modified residue" description="4-aspartylphosphate" evidence="2">
    <location>
        <position position="55"/>
    </location>
</feature>
<dbReference type="Pfam" id="PF00072">
    <property type="entry name" value="Response_reg"/>
    <property type="match status" value="1"/>
</dbReference>
<organism evidence="4 5">
    <name type="scientific">Hyphococcus luteus</name>
    <dbReference type="NCBI Taxonomy" id="2058213"/>
    <lineage>
        <taxon>Bacteria</taxon>
        <taxon>Pseudomonadati</taxon>
        <taxon>Pseudomonadota</taxon>
        <taxon>Alphaproteobacteria</taxon>
        <taxon>Parvularculales</taxon>
        <taxon>Parvularculaceae</taxon>
        <taxon>Hyphococcus</taxon>
    </lineage>
</organism>
<dbReference type="InterPro" id="IPR050595">
    <property type="entry name" value="Bact_response_regulator"/>
</dbReference>
<dbReference type="InterPro" id="IPR011006">
    <property type="entry name" value="CheY-like_superfamily"/>
</dbReference>
<evidence type="ECO:0000256" key="2">
    <source>
        <dbReference type="PROSITE-ProRule" id="PRU00169"/>
    </source>
</evidence>
<gene>
    <name evidence="4" type="ORF">CW354_00765</name>
</gene>
<accession>A0A2S7KAB8</accession>
<dbReference type="PROSITE" id="PS50110">
    <property type="entry name" value="RESPONSE_REGULATORY"/>
    <property type="match status" value="1"/>
</dbReference>
<dbReference type="CDD" id="cd17546">
    <property type="entry name" value="REC_hyHK_CKI1_RcsC-like"/>
    <property type="match status" value="1"/>
</dbReference>
<dbReference type="Proteomes" id="UP000239504">
    <property type="component" value="Unassembled WGS sequence"/>
</dbReference>
<keyword evidence="5" id="KW-1185">Reference proteome</keyword>
<name>A0A2S7KAB8_9PROT</name>
<keyword evidence="1 2" id="KW-0597">Phosphoprotein</keyword>
<dbReference type="SUPFAM" id="SSF52172">
    <property type="entry name" value="CheY-like"/>
    <property type="match status" value="1"/>
</dbReference>
<feature type="domain" description="Response regulatory" evidence="3">
    <location>
        <begin position="6"/>
        <end position="121"/>
    </location>
</feature>
<dbReference type="GO" id="GO:0000160">
    <property type="term" value="P:phosphorelay signal transduction system"/>
    <property type="evidence" value="ECO:0007669"/>
    <property type="project" value="InterPro"/>
</dbReference>
<dbReference type="OrthoDB" id="9800897at2"/>
<dbReference type="Gene3D" id="3.40.50.2300">
    <property type="match status" value="1"/>
</dbReference>
<sequence>MTASKTCLVVDDSELIREIAIRIITDLGLEAEGAVDAAEAVEVCREKRPAAVFLDWDLPSMGALDFLREAASLEGDRPAIILCATENDHQQFMLAKAAGAAHHILKPFDKTVLAGKLAEIGLIDHPPAAANA</sequence>
<dbReference type="PANTHER" id="PTHR44591">
    <property type="entry name" value="STRESS RESPONSE REGULATOR PROTEIN 1"/>
    <property type="match status" value="1"/>
</dbReference>
<dbReference type="EMBL" id="PJCH01000001">
    <property type="protein sequence ID" value="PQA89437.1"/>
    <property type="molecule type" value="Genomic_DNA"/>
</dbReference>
<evidence type="ECO:0000256" key="1">
    <source>
        <dbReference type="ARBA" id="ARBA00022553"/>
    </source>
</evidence>
<dbReference type="AlphaFoldDB" id="A0A2S7KAB8"/>
<dbReference type="PANTHER" id="PTHR44591:SF3">
    <property type="entry name" value="RESPONSE REGULATORY DOMAIN-CONTAINING PROTEIN"/>
    <property type="match status" value="1"/>
</dbReference>
<dbReference type="RefSeq" id="WP_104828139.1">
    <property type="nucleotide sequence ID" value="NZ_PJCH01000001.1"/>
</dbReference>
<protein>
    <submittedName>
        <fullName evidence="4">Two-component system response regulator</fullName>
    </submittedName>
</protein>
<proteinExistence type="predicted"/>
<evidence type="ECO:0000313" key="4">
    <source>
        <dbReference type="EMBL" id="PQA89437.1"/>
    </source>
</evidence>
<evidence type="ECO:0000313" key="5">
    <source>
        <dbReference type="Proteomes" id="UP000239504"/>
    </source>
</evidence>
<evidence type="ECO:0000259" key="3">
    <source>
        <dbReference type="PROSITE" id="PS50110"/>
    </source>
</evidence>
<reference evidence="4 5" key="1">
    <citation type="submission" date="2017-12" db="EMBL/GenBank/DDBJ databases">
        <authorList>
            <person name="Hurst M.R.H."/>
        </authorList>
    </citation>
    <scope>NUCLEOTIDE SEQUENCE [LARGE SCALE GENOMIC DNA]</scope>
    <source>
        <strain evidence="4 5">SY-3-19</strain>
    </source>
</reference>
<dbReference type="InterPro" id="IPR001789">
    <property type="entry name" value="Sig_transdc_resp-reg_receiver"/>
</dbReference>
<dbReference type="SMART" id="SM00448">
    <property type="entry name" value="REC"/>
    <property type="match status" value="1"/>
</dbReference>
<comment type="caution">
    <text evidence="4">The sequence shown here is derived from an EMBL/GenBank/DDBJ whole genome shotgun (WGS) entry which is preliminary data.</text>
</comment>